<dbReference type="InterPro" id="IPR003430">
    <property type="entry name" value="Phenol_Hydrox"/>
</dbReference>
<keyword evidence="2 4" id="KW-0503">Monooxygenase</keyword>
<dbReference type="PDB" id="1T0S">
    <property type="method" value="X-ray"/>
    <property type="resolution" value="2.20 A"/>
    <property type="chains" value="B=1-330"/>
</dbReference>
<dbReference type="Gene3D" id="1.10.620.20">
    <property type="entry name" value="Ribonucleotide Reductase, subunit A"/>
    <property type="match status" value="1"/>
</dbReference>
<dbReference type="PDBsum" id="2RDB"/>
<dbReference type="PDB" id="1T0Q">
    <property type="method" value="X-ray"/>
    <property type="resolution" value="2.15 A"/>
    <property type="chains" value="B=1-330"/>
</dbReference>
<dbReference type="CDD" id="cd01058">
    <property type="entry name" value="AAMH_B"/>
    <property type="match status" value="1"/>
</dbReference>
<organism evidence="4">
    <name type="scientific">Stutzerimonas stutzeri</name>
    <name type="common">Pseudomonas stutzeri</name>
    <dbReference type="NCBI Taxonomy" id="316"/>
    <lineage>
        <taxon>Bacteria</taxon>
        <taxon>Pseudomonadati</taxon>
        <taxon>Pseudomonadota</taxon>
        <taxon>Gammaproteobacteria</taxon>
        <taxon>Pseudomonadales</taxon>
        <taxon>Pseudomonadaceae</taxon>
        <taxon>Stutzerimonas</taxon>
    </lineage>
</organism>
<evidence type="ECO:0007829" key="5">
    <source>
        <dbReference type="PDB" id="1T0Q"/>
    </source>
</evidence>
<dbReference type="PIRSF" id="PIRSF000040">
    <property type="entry name" value="MMOH_comp"/>
    <property type="match status" value="1"/>
</dbReference>
<dbReference type="PDB" id="1T0R">
    <property type="method" value="X-ray"/>
    <property type="resolution" value="2.30 A"/>
    <property type="chains" value="B=1-330"/>
</dbReference>
<reference evidence="7 8" key="5">
    <citation type="journal article" date="2006" name="J. Am. Chem. Soc.">
        <title>X-ray crystal structures of manganese(II)-reconstituted and native toluene/o-xylene monooxygenase hydroxylase reveal rotamer shifts in conserved residues and an enhanced view of the protein interior.</title>
        <authorList>
            <person name="McCormick M.S."/>
            <person name="Sazinsky M.H."/>
            <person name="Condon K.L."/>
            <person name="Lippard S.J."/>
        </authorList>
    </citation>
    <scope>X-RAY CRYSTALLOGRAPHY (1.85 ANGSTROMS) OF 8-329</scope>
</reference>
<evidence type="ECO:0007829" key="6">
    <source>
        <dbReference type="PDB" id="1T0R"/>
    </source>
</evidence>
<protein>
    <submittedName>
        <fullName evidence="3">Toluene o-xylene monooxygenase component TouE</fullName>
    </submittedName>
    <submittedName>
        <fullName evidence="4">Toluene, o-xylene monooxygenase oxygenase subunit</fullName>
    </submittedName>
</protein>
<reference evidence="5 6" key="4">
    <citation type="journal article" date="2004" name="J. Biol. Chem.">
        <title>Crystal structure of the toluene/o-xylene monooxygenase hydroxylase from Pseudomonas stutzeri OX1. Insight into the substrate specificity, substrate channeling, and active site tuning of multicomponent monooxygenases.</title>
        <authorList>
            <person name="Sazinsky M.H."/>
            <person name="Bard J."/>
            <person name="Di Donato A."/>
            <person name="Lippard S.J."/>
        </authorList>
    </citation>
    <scope>X-RAY CRYSTALLOGRAPHY (2.15 ANGSTROMS)</scope>
</reference>
<reference evidence="3" key="7">
    <citation type="journal article" date="2016" name="Gene">
        <title>Functional redundancy in phenol and toluene degradation in Pseudomonas stutzeri strains isolated from the Baltic Sea.</title>
        <authorList>
            <person name="Heinaru E."/>
            <person name="Naanuri E."/>
            <person name="Grunbach M."/>
            <person name="Joesaar M."/>
            <person name="Heinaru A."/>
        </authorList>
    </citation>
    <scope>NUCLEOTIDE SEQUENCE</scope>
    <source>
        <strain evidence="3">2A20</strain>
    </source>
</reference>
<dbReference type="PDB" id="2IND">
    <property type="method" value="X-ray"/>
    <property type="resolution" value="2.20 A"/>
    <property type="chains" value="B=8-330"/>
</dbReference>
<dbReference type="PDB" id="2INC">
    <property type="method" value="X-ray"/>
    <property type="resolution" value="1.85 A"/>
    <property type="chains" value="B=8-329"/>
</dbReference>
<dbReference type="InterPro" id="IPR012078">
    <property type="entry name" value="MP_mOase_hydro"/>
</dbReference>
<sequence length="330" mass="38334">MSEQQPEALKPLKTWSHLAGNRRRPSEYEVVSTNLHYFTDNPERPWELDSNLPMQTWYKKYCFDSPLKHDDWNAFRDPDQLVYRTYNLLQDGQESYVQGLFDQLNDRGHDQMLTREWVETLARFYTPARYLFHALQMGSVYIHQIAPASTITNCATYETADHLRWLTHTAYRTRELANCYPDVGFGKRERDVWENDPAWQGFRELIEKALIAWDWGEAFTAINLVTKPAVEEALLQQLGSLAQSEGDTLLGLLAQAQKRDAERHRRWSSALVKMALEKEGNREVLQKWVAKWEPLADKAIEAYCSALPDGENAIVEAKSASRYVRQMMGL</sequence>
<gene>
    <name evidence="4" type="primary">touE</name>
</gene>
<dbReference type="DIP" id="DIP-37864N"/>
<evidence type="ECO:0000256" key="2">
    <source>
        <dbReference type="ARBA" id="ARBA00023033"/>
    </source>
</evidence>
<dbReference type="InterPro" id="IPR009078">
    <property type="entry name" value="Ferritin-like_SF"/>
</dbReference>
<evidence type="ECO:0000256" key="1">
    <source>
        <dbReference type="ARBA" id="ARBA00023002"/>
    </source>
</evidence>
<name>O87802_STUST</name>
<reference evidence="4" key="3">
    <citation type="submission" date="2003-02" db="EMBL/GenBank/DDBJ databases">
        <authorList>
            <person name="Bertoni G."/>
        </authorList>
    </citation>
    <scope>NUCLEOTIDE SEQUENCE</scope>
    <source>
        <strain evidence="4">OX1</strain>
    </source>
</reference>
<keyword evidence="5 6" id="KW-0002">3D-structure</keyword>
<evidence type="ECO:0007829" key="7">
    <source>
        <dbReference type="PDB" id="2INC"/>
    </source>
</evidence>
<reference evidence="4" key="1">
    <citation type="journal article" date="1998" name="Appl. Environ. Microbiol.">
        <title>Analysis of the gene cluster encoding toluene/o-xylene monooxygenase from Pseudomonas stutzeri OX1.</title>
        <authorList>
            <person name="Bertoni G."/>
            <person name="Martino M."/>
            <person name="Galli E."/>
            <person name="Barbieri P."/>
        </authorList>
    </citation>
    <scope>NUCLEOTIDE SEQUENCE</scope>
    <source>
        <strain evidence="4">OX1</strain>
    </source>
</reference>
<dbReference type="PDBsum" id="1T0Q"/>
<keyword evidence="1" id="KW-0560">Oxidoreductase</keyword>
<dbReference type="PDBsum" id="2INC"/>
<reference evidence="9" key="6">
    <citation type="journal article" date="2007" name="Biochemistry">
        <title>Dioxygen activation at non-heme diiron centers: oxidation of a proximal residue in the I100W variant of toluene/o-xylene monooxygenase hydroxylase.</title>
        <authorList>
            <person name="Murray L.J."/>
            <person name="Garcia-Serres R."/>
            <person name="McCormick M.S."/>
            <person name="Davydov R."/>
            <person name="Naik S.G."/>
            <person name="Kim S.H."/>
            <person name="Hoffman B.M."/>
            <person name="Huynh B.H."/>
            <person name="Lippard S.J."/>
        </authorList>
    </citation>
    <scope>X-RAY CRYSTALLOGRAPHY (2.10 ANGSTROMS)</scope>
</reference>
<accession>O87802</accession>
<reference evidence="4" key="2">
    <citation type="journal article" date="1999" name="Appl. Environ. Microbiol.">
        <title>Identification of the Pseudomonas stutzeri OX1 toluene-o-xylene monooxygenase regulatory gene (touR) and of its cognate promoter.</title>
        <authorList>
            <person name="Arenghi F.L.G."/>
            <person name="Pinti M."/>
            <person name="Galli E."/>
            <person name="Barbieri P."/>
        </authorList>
    </citation>
    <scope>NUCLEOTIDE SEQUENCE</scope>
    <source>
        <strain evidence="4">OX1</strain>
    </source>
</reference>
<evidence type="ECO:0000313" key="3">
    <source>
        <dbReference type="EMBL" id="ALP69208.1"/>
    </source>
</evidence>
<dbReference type="IntAct" id="O87802">
    <property type="interactions" value="1"/>
</dbReference>
<dbReference type="PDB" id="2RDB">
    <property type="method" value="X-ray"/>
    <property type="resolution" value="2.10 A"/>
    <property type="chains" value="B=1-330"/>
</dbReference>
<evidence type="ECO:0000313" key="4">
    <source>
        <dbReference type="EMBL" id="CAA06658.1"/>
    </source>
</evidence>
<dbReference type="InterPro" id="IPR012348">
    <property type="entry name" value="RNR-like"/>
</dbReference>
<dbReference type="PDBsum" id="1T0S"/>
<dbReference type="EMBL" id="KT935509">
    <property type="protein sequence ID" value="ALP69208.1"/>
    <property type="molecule type" value="Genomic_DNA"/>
</dbReference>
<dbReference type="PDBsum" id="2IND"/>
<evidence type="ECO:0007829" key="9">
    <source>
        <dbReference type="PDB" id="2RDB"/>
    </source>
</evidence>
<dbReference type="Pfam" id="PF02332">
    <property type="entry name" value="Phenol_Hydrox"/>
    <property type="match status" value="1"/>
</dbReference>
<dbReference type="EMBL" id="AJ005663">
    <property type="protein sequence ID" value="CAA06658.1"/>
    <property type="molecule type" value="Genomic_DNA"/>
</dbReference>
<dbReference type="SMR" id="O87802"/>
<dbReference type="GO" id="GO:0016709">
    <property type="term" value="F:oxidoreductase activity, acting on paired donors, with incorporation or reduction of molecular oxygen, NAD(P)H as one donor, and incorporation of one atom of oxygen"/>
    <property type="evidence" value="ECO:0007669"/>
    <property type="project" value="InterPro"/>
</dbReference>
<dbReference type="AlphaFoldDB" id="O87802"/>
<evidence type="ECO:0007829" key="8">
    <source>
        <dbReference type="PDB" id="2IND"/>
    </source>
</evidence>
<proteinExistence type="evidence at protein level"/>
<dbReference type="PDBsum" id="1T0R"/>
<dbReference type="SUPFAM" id="SSF47240">
    <property type="entry name" value="Ferritin-like"/>
    <property type="match status" value="1"/>
</dbReference>